<dbReference type="AlphaFoldDB" id="A0A3P7PYV1"/>
<dbReference type="PANTHER" id="PTHR41373:SF1">
    <property type="entry name" value="PHOSPHATIDYLGLYCEROL LYSYLTRANSFERASE C-TERMINAL DOMAIN-CONTAINING PROTEIN"/>
    <property type="match status" value="1"/>
</dbReference>
<evidence type="ECO:0000313" key="3">
    <source>
        <dbReference type="Proteomes" id="UP000279029"/>
    </source>
</evidence>
<organism evidence="2 3">
    <name type="scientific">Petrocella atlantisensis</name>
    <dbReference type="NCBI Taxonomy" id="2173034"/>
    <lineage>
        <taxon>Bacteria</taxon>
        <taxon>Bacillati</taxon>
        <taxon>Bacillota</taxon>
        <taxon>Clostridia</taxon>
        <taxon>Lachnospirales</taxon>
        <taxon>Vallitaleaceae</taxon>
        <taxon>Petrocella</taxon>
    </lineage>
</organism>
<dbReference type="Pfam" id="PF09924">
    <property type="entry name" value="LPG_synthase_C"/>
    <property type="match status" value="1"/>
</dbReference>
<reference evidence="2 3" key="1">
    <citation type="submission" date="2018-09" db="EMBL/GenBank/DDBJ databases">
        <authorList>
            <person name="Postec A."/>
        </authorList>
    </citation>
    <scope>NUCLEOTIDE SEQUENCE [LARGE SCALE GENOMIC DNA]</scope>
    <source>
        <strain evidence="2">70B-A</strain>
    </source>
</reference>
<protein>
    <recommendedName>
        <fullName evidence="1">Phosphatidylglycerol lysyltransferase C-terminal domain-containing protein</fullName>
    </recommendedName>
</protein>
<dbReference type="PIRSF" id="PIRSF018688">
    <property type="entry name" value="UCP018688"/>
    <property type="match status" value="1"/>
</dbReference>
<dbReference type="Gene3D" id="3.40.630.30">
    <property type="match status" value="1"/>
</dbReference>
<evidence type="ECO:0000259" key="1">
    <source>
        <dbReference type="Pfam" id="PF09924"/>
    </source>
</evidence>
<accession>A0A3P7PYV1</accession>
<dbReference type="InterPro" id="IPR016732">
    <property type="entry name" value="UCP018688"/>
</dbReference>
<dbReference type="SUPFAM" id="SSF55729">
    <property type="entry name" value="Acyl-CoA N-acyltransferases (Nat)"/>
    <property type="match status" value="2"/>
</dbReference>
<dbReference type="InterPro" id="IPR016181">
    <property type="entry name" value="Acyl_CoA_acyltransferase"/>
</dbReference>
<dbReference type="KEGG" id="cbar:PATL70BA_2860"/>
<dbReference type="InterPro" id="IPR024320">
    <property type="entry name" value="LPG_synthase_C"/>
</dbReference>
<dbReference type="EMBL" id="LR130778">
    <property type="protein sequence ID" value="VDN48767.1"/>
    <property type="molecule type" value="Genomic_DNA"/>
</dbReference>
<proteinExistence type="predicted"/>
<dbReference type="RefSeq" id="WP_125137853.1">
    <property type="nucleotide sequence ID" value="NZ_LR130778.1"/>
</dbReference>
<feature type="domain" description="Phosphatidylglycerol lysyltransferase C-terminal" evidence="1">
    <location>
        <begin position="25"/>
        <end position="294"/>
    </location>
</feature>
<dbReference type="Proteomes" id="UP000279029">
    <property type="component" value="Chromosome"/>
</dbReference>
<dbReference type="PANTHER" id="PTHR41373">
    <property type="entry name" value="DUF2156 DOMAIN-CONTAINING PROTEIN"/>
    <property type="match status" value="1"/>
</dbReference>
<evidence type="ECO:0000313" key="2">
    <source>
        <dbReference type="EMBL" id="VDN48767.1"/>
    </source>
</evidence>
<sequence length="298" mass="35383">MELKPLTIEDQEILTPYIDKRSIPNCEYCFATLYLWNKRYNIRYAKFEHYILLIEEFEGKTYAIMPLCEESYFKEATETLIDYFHSLDLPVEILVTDEIYKDFIEENYKDQFEITTNRDQYDYLYDAEALRTLKGKKLGKKRNHLNSFKKEYEGRWHYEEIYSDKNREICEFVNGWADDKDEDAGMLADELVGVCKAIEQMEKLDVKVGAIYIDDELKAVTIGSLMNHNREAVIHIEKADPEVRGLYQAINQEFLIHAYPDVDFVNREDDLGLEGLRKSKLSYYPIDLVKKYNIREKL</sequence>
<gene>
    <name evidence="2" type="ORF">PATL70BA_2860</name>
</gene>
<dbReference type="OrthoDB" id="9765580at2"/>
<keyword evidence="3" id="KW-1185">Reference proteome</keyword>
<name>A0A3P7PYV1_9FIRM</name>